<reference evidence="2" key="1">
    <citation type="submission" date="2020-06" db="EMBL/GenBank/DDBJ databases">
        <title>Nostoc edaphicum CCNP1411 genome.</title>
        <authorList>
            <person name="Fidor A."/>
            <person name="Grabski M."/>
            <person name="Gawor J."/>
            <person name="Gromadka R."/>
            <person name="Wegrzyn G."/>
            <person name="Mazur-Marzec H."/>
        </authorList>
    </citation>
    <scope>NUCLEOTIDE SEQUENCE [LARGE SCALE GENOMIC DNA]</scope>
    <source>
        <strain evidence="2">CCNP1411</strain>
    </source>
</reference>
<gene>
    <name evidence="1" type="ORF">HUN01_15065</name>
</gene>
<accession>A0A7D7LAV4</accession>
<keyword evidence="2" id="KW-1185">Reference proteome</keyword>
<dbReference type="EMBL" id="CP054698">
    <property type="protein sequence ID" value="QMS88856.1"/>
    <property type="molecule type" value="Genomic_DNA"/>
</dbReference>
<proteinExistence type="predicted"/>
<sequence length="50" mass="5353">MVDVHAVAIAPAKSCGQFGVRMLLLSDFLGTIGLSDEKIVSQSVKKMEMT</sequence>
<dbReference type="Proteomes" id="UP000514713">
    <property type="component" value="Chromosome"/>
</dbReference>
<dbReference type="AlphaFoldDB" id="A0A7D7LAV4"/>
<evidence type="ECO:0000313" key="2">
    <source>
        <dbReference type="Proteomes" id="UP000514713"/>
    </source>
</evidence>
<organism evidence="1 2">
    <name type="scientific">Nostoc edaphicum CCNP1411</name>
    <dbReference type="NCBI Taxonomy" id="1472755"/>
    <lineage>
        <taxon>Bacteria</taxon>
        <taxon>Bacillati</taxon>
        <taxon>Cyanobacteriota</taxon>
        <taxon>Cyanophyceae</taxon>
        <taxon>Nostocales</taxon>
        <taxon>Nostocaceae</taxon>
        <taxon>Nostoc</taxon>
    </lineage>
</organism>
<dbReference type="KEGG" id="ned:HUN01_15065"/>
<name>A0A7D7LAV4_9NOSO</name>
<evidence type="ECO:0000313" key="1">
    <source>
        <dbReference type="EMBL" id="QMS88856.1"/>
    </source>
</evidence>
<protein>
    <submittedName>
        <fullName evidence="1">Uncharacterized protein</fullName>
    </submittedName>
</protein>
<dbReference type="RefSeq" id="WP_181931948.1">
    <property type="nucleotide sequence ID" value="NZ_CP054698.1"/>
</dbReference>